<sequence length="148" mass="16897">MHLSAGEKPLSVKASWFTRRTSSSYASACSMRSEEARWKWSGFMHECWDGLGRHFLADSPSWRTLEPWPSTAGNSITSTTAFHDAQEPILSLFRHWGLDRRNLRSTRMAPMPLNFPEASGERAARRGSATRTIVRPFNTRIVLEQRSE</sequence>
<dbReference type="Proteomes" id="UP000244005">
    <property type="component" value="Unassembled WGS sequence"/>
</dbReference>
<dbReference type="EMBL" id="KZ772673">
    <property type="protein sequence ID" value="PTQ50421.1"/>
    <property type="molecule type" value="Genomic_DNA"/>
</dbReference>
<dbReference type="Gramene" id="Mp1g20570.1">
    <property type="protein sequence ID" value="Mp1g20570.1.cds1"/>
    <property type="gene ID" value="Mp1g20570"/>
</dbReference>
<evidence type="ECO:0000313" key="2">
    <source>
        <dbReference type="Proteomes" id="UP000244005"/>
    </source>
</evidence>
<accession>A0A2R6XWE4</accession>
<protein>
    <submittedName>
        <fullName evidence="1">Uncharacterized protein</fullName>
    </submittedName>
</protein>
<name>A0A2R6XWE4_MARPO</name>
<reference evidence="2" key="1">
    <citation type="journal article" date="2017" name="Cell">
        <title>Insights into land plant evolution garnered from the Marchantia polymorpha genome.</title>
        <authorList>
            <person name="Bowman J.L."/>
            <person name="Kohchi T."/>
            <person name="Yamato K.T."/>
            <person name="Jenkins J."/>
            <person name="Shu S."/>
            <person name="Ishizaki K."/>
            <person name="Yamaoka S."/>
            <person name="Nishihama R."/>
            <person name="Nakamura Y."/>
            <person name="Berger F."/>
            <person name="Adam C."/>
            <person name="Aki S.S."/>
            <person name="Althoff F."/>
            <person name="Araki T."/>
            <person name="Arteaga-Vazquez M.A."/>
            <person name="Balasubrmanian S."/>
            <person name="Barry K."/>
            <person name="Bauer D."/>
            <person name="Boehm C.R."/>
            <person name="Briginshaw L."/>
            <person name="Caballero-Perez J."/>
            <person name="Catarino B."/>
            <person name="Chen F."/>
            <person name="Chiyoda S."/>
            <person name="Chovatia M."/>
            <person name="Davies K.M."/>
            <person name="Delmans M."/>
            <person name="Demura T."/>
            <person name="Dierschke T."/>
            <person name="Dolan L."/>
            <person name="Dorantes-Acosta A.E."/>
            <person name="Eklund D.M."/>
            <person name="Florent S.N."/>
            <person name="Flores-Sandoval E."/>
            <person name="Fujiyama A."/>
            <person name="Fukuzawa H."/>
            <person name="Galik B."/>
            <person name="Grimanelli D."/>
            <person name="Grimwood J."/>
            <person name="Grossniklaus U."/>
            <person name="Hamada T."/>
            <person name="Haseloff J."/>
            <person name="Hetherington A.J."/>
            <person name="Higo A."/>
            <person name="Hirakawa Y."/>
            <person name="Hundley H.N."/>
            <person name="Ikeda Y."/>
            <person name="Inoue K."/>
            <person name="Inoue S.I."/>
            <person name="Ishida S."/>
            <person name="Jia Q."/>
            <person name="Kakita M."/>
            <person name="Kanazawa T."/>
            <person name="Kawai Y."/>
            <person name="Kawashima T."/>
            <person name="Kennedy M."/>
            <person name="Kinose K."/>
            <person name="Kinoshita T."/>
            <person name="Kohara Y."/>
            <person name="Koide E."/>
            <person name="Komatsu K."/>
            <person name="Kopischke S."/>
            <person name="Kubo M."/>
            <person name="Kyozuka J."/>
            <person name="Lagercrantz U."/>
            <person name="Lin S.S."/>
            <person name="Lindquist E."/>
            <person name="Lipzen A.M."/>
            <person name="Lu C.W."/>
            <person name="De Luna E."/>
            <person name="Martienssen R.A."/>
            <person name="Minamino N."/>
            <person name="Mizutani M."/>
            <person name="Mizutani M."/>
            <person name="Mochizuki N."/>
            <person name="Monte I."/>
            <person name="Mosher R."/>
            <person name="Nagasaki H."/>
            <person name="Nakagami H."/>
            <person name="Naramoto S."/>
            <person name="Nishitani K."/>
            <person name="Ohtani M."/>
            <person name="Okamoto T."/>
            <person name="Okumura M."/>
            <person name="Phillips J."/>
            <person name="Pollak B."/>
            <person name="Reinders A."/>
            <person name="Rovekamp M."/>
            <person name="Sano R."/>
            <person name="Sawa S."/>
            <person name="Schmid M.W."/>
            <person name="Shirakawa M."/>
            <person name="Solano R."/>
            <person name="Spunde A."/>
            <person name="Suetsugu N."/>
            <person name="Sugano S."/>
            <person name="Sugiyama A."/>
            <person name="Sun R."/>
            <person name="Suzuki Y."/>
            <person name="Takenaka M."/>
            <person name="Takezawa D."/>
            <person name="Tomogane H."/>
            <person name="Tsuzuki M."/>
            <person name="Ueda T."/>
            <person name="Umeda M."/>
            <person name="Ward J.M."/>
            <person name="Watanabe Y."/>
            <person name="Yazaki K."/>
            <person name="Yokoyama R."/>
            <person name="Yoshitake Y."/>
            <person name="Yotsui I."/>
            <person name="Zachgo S."/>
            <person name="Schmutz J."/>
        </authorList>
    </citation>
    <scope>NUCLEOTIDE SEQUENCE [LARGE SCALE GENOMIC DNA]</scope>
    <source>
        <strain evidence="2">Tak-1</strain>
    </source>
</reference>
<keyword evidence="2" id="KW-1185">Reference proteome</keyword>
<proteinExistence type="predicted"/>
<organism evidence="1 2">
    <name type="scientific">Marchantia polymorpha</name>
    <name type="common">Common liverwort</name>
    <name type="synonym">Marchantia aquatica</name>
    <dbReference type="NCBI Taxonomy" id="3197"/>
    <lineage>
        <taxon>Eukaryota</taxon>
        <taxon>Viridiplantae</taxon>
        <taxon>Streptophyta</taxon>
        <taxon>Embryophyta</taxon>
        <taxon>Marchantiophyta</taxon>
        <taxon>Marchantiopsida</taxon>
        <taxon>Marchantiidae</taxon>
        <taxon>Marchantiales</taxon>
        <taxon>Marchantiaceae</taxon>
        <taxon>Marchantia</taxon>
    </lineage>
</organism>
<dbReference type="AlphaFoldDB" id="A0A2R6XWE4"/>
<evidence type="ECO:0000313" key="1">
    <source>
        <dbReference type="EMBL" id="PTQ50421.1"/>
    </source>
</evidence>
<gene>
    <name evidence="1" type="ORF">MARPO_0001s0393</name>
</gene>